<evidence type="ECO:0000259" key="5">
    <source>
        <dbReference type="PROSITE" id="PS50850"/>
    </source>
</evidence>
<dbReference type="PATRIC" id="fig|1123069.3.peg.1405"/>
<dbReference type="PROSITE" id="PS50850">
    <property type="entry name" value="MFS"/>
    <property type="match status" value="1"/>
</dbReference>
<sequence>MFGLSPFWTGVALGAPSVGYILGNYLSGRFSMRHGTLRMAAAGALVAMLGLGAGLAVTLAAGSDPRIFFGACILLGLGNGMTLPNALAGAVSVQPDLAGTASGLSGAIMTAGGAALSVLGGVVLGPGTGAWPLQALMTAAAGLSLLALLLVRAPR</sequence>
<keyword evidence="1 4" id="KW-0812">Transmembrane</keyword>
<keyword evidence="7" id="KW-1185">Reference proteome</keyword>
<evidence type="ECO:0000313" key="6">
    <source>
        <dbReference type="EMBL" id="EPX86621.1"/>
    </source>
</evidence>
<reference evidence="6 7" key="1">
    <citation type="journal article" date="2013" name="Stand. Genomic Sci.">
        <title>Genome sequence of the reddish-pigmented Rubellimicrobium thermophilum type strain (DSM 16684(T)), a member of the Roseobacter clade.</title>
        <authorList>
            <person name="Fiebig A."/>
            <person name="Riedel T."/>
            <person name="Gronow S."/>
            <person name="Petersen J."/>
            <person name="Klenk H.P."/>
            <person name="Goker M."/>
        </authorList>
    </citation>
    <scope>NUCLEOTIDE SEQUENCE [LARGE SCALE GENOMIC DNA]</scope>
    <source>
        <strain evidence="6 7">DSM 16684</strain>
    </source>
</reference>
<evidence type="ECO:0000256" key="1">
    <source>
        <dbReference type="ARBA" id="ARBA00022692"/>
    </source>
</evidence>
<dbReference type="Proteomes" id="UP000015346">
    <property type="component" value="Unassembled WGS sequence"/>
</dbReference>
<feature type="transmembrane region" description="Helical" evidence="4">
    <location>
        <begin position="131"/>
        <end position="151"/>
    </location>
</feature>
<dbReference type="HOGENOM" id="CLU_1694193_0_0_5"/>
<dbReference type="STRING" id="1123069.ruthe_01438"/>
<feature type="domain" description="Major facilitator superfamily (MFS) profile" evidence="5">
    <location>
        <begin position="1"/>
        <end position="155"/>
    </location>
</feature>
<feature type="transmembrane region" description="Helical" evidence="4">
    <location>
        <begin position="6"/>
        <end position="27"/>
    </location>
</feature>
<dbReference type="GO" id="GO:0022857">
    <property type="term" value="F:transmembrane transporter activity"/>
    <property type="evidence" value="ECO:0007669"/>
    <property type="project" value="InterPro"/>
</dbReference>
<keyword evidence="3 4" id="KW-0472">Membrane</keyword>
<evidence type="ECO:0000256" key="3">
    <source>
        <dbReference type="ARBA" id="ARBA00023136"/>
    </source>
</evidence>
<comment type="caution">
    <text evidence="6">The sequence shown here is derived from an EMBL/GenBank/DDBJ whole genome shotgun (WGS) entry which is preliminary data.</text>
</comment>
<evidence type="ECO:0000313" key="7">
    <source>
        <dbReference type="Proteomes" id="UP000015346"/>
    </source>
</evidence>
<organism evidence="6 7">
    <name type="scientific">Rubellimicrobium thermophilum DSM 16684</name>
    <dbReference type="NCBI Taxonomy" id="1123069"/>
    <lineage>
        <taxon>Bacteria</taxon>
        <taxon>Pseudomonadati</taxon>
        <taxon>Pseudomonadota</taxon>
        <taxon>Alphaproteobacteria</taxon>
        <taxon>Rhodobacterales</taxon>
        <taxon>Roseobacteraceae</taxon>
        <taxon>Rubellimicrobium</taxon>
    </lineage>
</organism>
<dbReference type="SUPFAM" id="SSF103473">
    <property type="entry name" value="MFS general substrate transporter"/>
    <property type="match status" value="1"/>
</dbReference>
<dbReference type="Pfam" id="PF07690">
    <property type="entry name" value="MFS_1"/>
    <property type="match status" value="1"/>
</dbReference>
<feature type="transmembrane region" description="Helical" evidence="4">
    <location>
        <begin position="67"/>
        <end position="91"/>
    </location>
</feature>
<dbReference type="InterPro" id="IPR011701">
    <property type="entry name" value="MFS"/>
</dbReference>
<name>S9QZ57_9RHOB</name>
<dbReference type="InterPro" id="IPR036259">
    <property type="entry name" value="MFS_trans_sf"/>
</dbReference>
<gene>
    <name evidence="6" type="ORF">ruthe_01438</name>
</gene>
<dbReference type="AlphaFoldDB" id="S9QZ57"/>
<evidence type="ECO:0000256" key="4">
    <source>
        <dbReference type="SAM" id="Phobius"/>
    </source>
</evidence>
<dbReference type="InterPro" id="IPR020846">
    <property type="entry name" value="MFS_dom"/>
</dbReference>
<dbReference type="EMBL" id="AOLV01000010">
    <property type="protein sequence ID" value="EPX86621.1"/>
    <property type="molecule type" value="Genomic_DNA"/>
</dbReference>
<proteinExistence type="predicted"/>
<keyword evidence="2 4" id="KW-1133">Transmembrane helix</keyword>
<dbReference type="Gene3D" id="1.20.1720.10">
    <property type="entry name" value="Multidrug resistance protein D"/>
    <property type="match status" value="1"/>
</dbReference>
<evidence type="ECO:0000256" key="2">
    <source>
        <dbReference type="ARBA" id="ARBA00022989"/>
    </source>
</evidence>
<feature type="transmembrane region" description="Helical" evidence="4">
    <location>
        <begin position="39"/>
        <end position="61"/>
    </location>
</feature>
<accession>S9QZ57</accession>
<protein>
    <recommendedName>
        <fullName evidence="5">Major facilitator superfamily (MFS) profile domain-containing protein</fullName>
    </recommendedName>
</protein>
<feature type="transmembrane region" description="Helical" evidence="4">
    <location>
        <begin position="103"/>
        <end position="125"/>
    </location>
</feature>